<dbReference type="AlphaFoldDB" id="A0A0H3ZZN5"/>
<dbReference type="EMBL" id="KP795645">
    <property type="protein sequence ID" value="AKN39379.1"/>
    <property type="molecule type" value="Genomic_DNA"/>
</dbReference>
<proteinExistence type="predicted"/>
<sequence length="333" mass="37790">MNNKYVAFYPSRPYWAIGALEVDTAFVHQNFTELMSEIVYQKDGDDFDLAICRDGRIMLNLKACDKNLDTGIDKVVERWNIYLGYLNSFYLLLDSAAIGVMGISYFSLHEITNRDAFPLSIENGKVKSESISSESIASTYQMARYLSSYRQGLPLSIDTRLSSRHVINLKAIELAASNFEKLFSISGMQKELSSISKSISEYKVGNYETSVILSWFCAEKIVSHQWNSHLISLDRNFGDNKRINSKRLKQLTDRDYTISIIINMLELWGVLPFELYKDIEKVRVARNKIAHGDSKYIANSADACLAINSALDLVNIFYKIQVKPSLGFQVSGI</sequence>
<reference evidence="1" key="1">
    <citation type="journal article" date="2015" name="MBio">
        <title>Eco-Evolutionary Dynamics of Episomes among Ecologically Cohesive Bacterial Populations.</title>
        <authorList>
            <person name="Xue H."/>
            <person name="Cordero O.X."/>
            <person name="Camas F.M."/>
            <person name="Trimble W."/>
            <person name="Meyer F."/>
            <person name="Guglielmini J."/>
            <person name="Rocha E.P."/>
            <person name="Polz M.F."/>
        </authorList>
    </citation>
    <scope>NUCLEOTIDE SEQUENCE</scope>
    <source>
        <strain evidence="1">FF_110</strain>
    </source>
</reference>
<organism evidence="1">
    <name type="scientific">Vibrio genomosp. F6</name>
    <dbReference type="NCBI Taxonomy" id="723172"/>
    <lineage>
        <taxon>Bacteria</taxon>
        <taxon>Pseudomonadati</taxon>
        <taxon>Pseudomonadota</taxon>
        <taxon>Gammaproteobacteria</taxon>
        <taxon>Vibrionales</taxon>
        <taxon>Vibrionaceae</taxon>
        <taxon>Vibrio</taxon>
    </lineage>
</organism>
<evidence type="ECO:0000313" key="1">
    <source>
        <dbReference type="EMBL" id="AKN39379.1"/>
    </source>
</evidence>
<name>A0A0H3ZZN5_9VIBR</name>
<protein>
    <recommendedName>
        <fullName evidence="2">Apea-like HEPN domain-containing protein</fullName>
    </recommendedName>
</protein>
<accession>A0A0H3ZZN5</accession>
<evidence type="ECO:0008006" key="2">
    <source>
        <dbReference type="Google" id="ProtNLM"/>
    </source>
</evidence>